<dbReference type="EMBL" id="QOKZ01000028">
    <property type="protein sequence ID" value="RMC29498.1"/>
    <property type="molecule type" value="Genomic_DNA"/>
</dbReference>
<comment type="caution">
    <text evidence="8">The sequence shown here is derived from an EMBL/GenBank/DDBJ whole genome shotgun (WGS) entry which is preliminary data.</text>
</comment>
<evidence type="ECO:0000256" key="5">
    <source>
        <dbReference type="ARBA" id="ARBA00022737"/>
    </source>
</evidence>
<dbReference type="InterPro" id="IPR010071">
    <property type="entry name" value="AA_adenyl_dom"/>
</dbReference>
<keyword evidence="5" id="KW-0677">Repeat</keyword>
<dbReference type="NCBIfam" id="TIGR01720">
    <property type="entry name" value="NRPS-para261"/>
    <property type="match status" value="1"/>
</dbReference>
<dbReference type="Gene3D" id="3.30.559.30">
    <property type="entry name" value="Nonribosomal peptide synthetase, condensation domain"/>
    <property type="match status" value="3"/>
</dbReference>
<dbReference type="FunFam" id="2.30.38.10:FF:000001">
    <property type="entry name" value="Non-ribosomal peptide synthetase PvdI"/>
    <property type="match status" value="1"/>
</dbReference>
<dbReference type="InterPro" id="IPR025110">
    <property type="entry name" value="AMP-bd_C"/>
</dbReference>
<dbReference type="SUPFAM" id="SSF47336">
    <property type="entry name" value="ACP-like"/>
    <property type="match status" value="1"/>
</dbReference>
<feature type="region of interest" description="Disordered" evidence="6">
    <location>
        <begin position="768"/>
        <end position="791"/>
    </location>
</feature>
<proteinExistence type="inferred from homology"/>
<feature type="domain" description="Carrier" evidence="7">
    <location>
        <begin position="787"/>
        <end position="861"/>
    </location>
</feature>
<evidence type="ECO:0000313" key="9">
    <source>
        <dbReference type="Proteomes" id="UP000273516"/>
    </source>
</evidence>
<dbReference type="Pfam" id="PF13193">
    <property type="entry name" value="AMP-binding_C"/>
    <property type="match status" value="1"/>
</dbReference>
<organism evidence="8 9">
    <name type="scientific">Paracoccus alkanivorans</name>
    <dbReference type="NCBI Taxonomy" id="2116655"/>
    <lineage>
        <taxon>Bacteria</taxon>
        <taxon>Pseudomonadati</taxon>
        <taxon>Pseudomonadota</taxon>
        <taxon>Alphaproteobacteria</taxon>
        <taxon>Rhodobacterales</taxon>
        <taxon>Paracoccaceae</taxon>
        <taxon>Paracoccus</taxon>
    </lineage>
</organism>
<dbReference type="SUPFAM" id="SSF56801">
    <property type="entry name" value="Acetyl-CoA synthetase-like"/>
    <property type="match status" value="2"/>
</dbReference>
<dbReference type="GO" id="GO:0005737">
    <property type="term" value="C:cytoplasm"/>
    <property type="evidence" value="ECO:0007669"/>
    <property type="project" value="TreeGrafter"/>
</dbReference>
<dbReference type="GO" id="GO:0044550">
    <property type="term" value="P:secondary metabolite biosynthetic process"/>
    <property type="evidence" value="ECO:0007669"/>
    <property type="project" value="TreeGrafter"/>
</dbReference>
<dbReference type="Gene3D" id="3.30.300.30">
    <property type="match status" value="1"/>
</dbReference>
<protein>
    <submittedName>
        <fullName evidence="8">Amino acid adenylation domain-containing protein</fullName>
    </submittedName>
</protein>
<evidence type="ECO:0000256" key="6">
    <source>
        <dbReference type="SAM" id="MobiDB-lite"/>
    </source>
</evidence>
<dbReference type="Gene3D" id="2.30.38.10">
    <property type="entry name" value="Luciferase, Domain 3"/>
    <property type="match status" value="2"/>
</dbReference>
<dbReference type="OrthoDB" id="9770470at2"/>
<dbReference type="Pfam" id="PF00501">
    <property type="entry name" value="AMP-binding"/>
    <property type="match status" value="2"/>
</dbReference>
<evidence type="ECO:0000259" key="7">
    <source>
        <dbReference type="PROSITE" id="PS50075"/>
    </source>
</evidence>
<dbReference type="GO" id="GO:0003824">
    <property type="term" value="F:catalytic activity"/>
    <property type="evidence" value="ECO:0007669"/>
    <property type="project" value="InterPro"/>
</dbReference>
<dbReference type="FunFam" id="3.30.300.30:FF:000010">
    <property type="entry name" value="Enterobactin synthetase component F"/>
    <property type="match status" value="1"/>
</dbReference>
<evidence type="ECO:0000313" key="8">
    <source>
        <dbReference type="EMBL" id="RMC29498.1"/>
    </source>
</evidence>
<dbReference type="InterPro" id="IPR000873">
    <property type="entry name" value="AMP-dep_synth/lig_dom"/>
</dbReference>
<evidence type="ECO:0000256" key="4">
    <source>
        <dbReference type="ARBA" id="ARBA00022553"/>
    </source>
</evidence>
<dbReference type="GO" id="GO:0043041">
    <property type="term" value="P:amino acid activation for nonribosomal peptide biosynthetic process"/>
    <property type="evidence" value="ECO:0007669"/>
    <property type="project" value="TreeGrafter"/>
</dbReference>
<sequence length="2154" mass="232795">DDPDSPHARQLNFWKQALKDIPEQIQLPTDRTRPATPSYNGASLSFRLDENTHAALDRLARAHDASLFMVLHTALAATLHRLGGSTRFAIGTPVSGRDDPAMAGMIGMFVNSLALPTDCSGQPGFAELLTRLRDADLAAFDHADLPFDLLVEGLDLPRRPDLHPLFQVMLSLTPLNRIAPDLGTARSENLFLLPEVAKFDLSLDLFDVAATDGTPAGLEAVLEYASDIFDEATAIRIRDGFTTIITAMLEDPTQPIARAPLMPQPQRDRLLTLGQGGKTGFDGRLLGQRFADRAAADPDAPALRFRDQAWSRAQLDARVNRLSRAMLAHGAGPGRKVALAVTRSDRAIVAILAAFRTGTAFVTIDAEQSVDRAAEMIREFAPDLALIHGPASRGLDFACPVISLEDEPDTSDTPLTQAELPRRIRPGDAAYVIFTSGSTGRPKGVVVPQSSIATLAHQQEPLYHMLARNAEIDGPMRAALTAPLQFDAAFEELLVLVAGHEVDLIDDRTRQDGTALVAHLHHRKIQFIDSTPTFFEALCNCGLLEGDAAPRIVFLGGEGMSPALWQRLRETPGIAACNVYGPTEFTVDASLAHLADSTEVTLGRPVKGAQFLILDASLHPVPVGVVGELYIAGAGLAQGYLNRPDLTAERFLANPFSPGQRMYRSGDLARWREDGQVEFIGRADQQIKIRGFRIEPGEIEAAIAREGYPQAAVIAREDRPGQKQLAAYVVAPALDADALRRALAASLPDYMVPAAILRLDELPLTPNGKLDRRALPAPGTAPGPRRTPRNETEERLAALFAEILGCDTPGIDDSFFALGGDSISSIQLVARARKAGITLTARDVVQNQTVARLAPLARSVTDTHTTPTIPASGDLPMTPIMLDMVAQGGDWSRFQQSALLDIPSPDPDALAAALNDLLAHHPILGARLIDENRLHVPSEPRQADILTVIETDLLTGSEWEIGLRAAASEAADRLDPKQGRLMQAVLFRSADAARLLLTIHHLAVDGVSWRILLPDLAEALAARGAGRTPVLPTVATPFRAWALAMPGAAQCRLDQLPLWQSILSHPRSPLTTRPLDPARDRFGNQSLLHVALDATTTEALMTHATRRIGGGMNEVLLTALALAVARWHGHAGLTLDIEGHGREDILPDTDLSRSLGWFTSLFPLHLDVGQPGDPARLPAPAIEVALKSVKESLAAIPENGIGYGLLRHLTSEGAVLAGHSAPEIGFNFLGRFDTGGDLAGWRIAPEGLALSGGAAEQPLAHALELNALVTGDTPRLLADWTWAGDLFDSHDIAELAELWLAALRRIAEVCVASDGRLLTPSDLPGCALDQTRIDAIEASHAPVAEILPLSPLQQGFLFHSLYDRDAEDIYLSQITFTLEGALDPDRLHRAVTALLARHPAQTASFLHEDLDHPIQVIPASPDVPWRLVDLDGPADIALSALQDEDMALPMPLHEGPLLRFTLARETAQRHHLVLTNHHIIMDGWSTPLFLRDLLALYRADGDDPALPTLPAWRDYLAWLATRDEQAAMRAWHDAFEGLEQPALLAGGVVPRAPARLHVDHLPEELGHALQALSRRLGVTLNTLIQTAWALVLRTELGQDDLVLGSTTSGRSADLPGIEHMAGLFINTIPLRFTLHPAETLADILLRIQREHALLLDHDHLGLARIQKAVGQGNLFDTLVVFENYPMGEKPESGLEARFRDNRGGDTSHYPVSIGITPGERFEVKFSTRPDVIGADRADRLRRRLIAALELLAHHSDQRLARLSLLEKGEASLLTGPCDDRPAISLTEAFRSQATATPDQIALVCGDERLDWTVLSVRVNRLARHLVMQGAAPGRTVAIALPRSAESVIAMLAVARSGAAWVTLDMDQPDERLRDMSSRAGCALVLATAATAARLDQPGMTAILLDDRDTASRIATLPEDPTGLPVAAEDDLAYIIFTSGSTGQPKGVRITNGNIANLLAQHRGAFYDPMRVAKGRRLRMAVSAPFSFDTALAGLLWMVSGHELHVLSDDDRRDGFRMVAYCRDRRIDAIDVGPTHFEQLREIGLLDGDQKYPSIVAFGGEAVSPAQWQAVQVPGVTAFNAYGPTEGTIDSTFAEVTGEEVVIGRPLRNGQIAILDASLHPVPVGVVGELYIAGAGLAQGYLNRPDLTAERFLAN</sequence>
<dbReference type="InterPro" id="IPR020806">
    <property type="entry name" value="PKS_PP-bd"/>
</dbReference>
<dbReference type="Gene3D" id="1.10.1200.10">
    <property type="entry name" value="ACP-like"/>
    <property type="match status" value="1"/>
</dbReference>
<dbReference type="PROSITE" id="PS00455">
    <property type="entry name" value="AMP_BINDING"/>
    <property type="match status" value="2"/>
</dbReference>
<dbReference type="CDD" id="cd05930">
    <property type="entry name" value="A_NRPS"/>
    <property type="match status" value="1"/>
</dbReference>
<keyword evidence="4" id="KW-0597">Phosphoprotein</keyword>
<dbReference type="FunFam" id="1.10.1200.10:FF:000005">
    <property type="entry name" value="Nonribosomal peptide synthetase 1"/>
    <property type="match status" value="1"/>
</dbReference>
<comment type="cofactor">
    <cofactor evidence="1">
        <name>pantetheine 4'-phosphate</name>
        <dbReference type="ChEBI" id="CHEBI:47942"/>
    </cofactor>
</comment>
<dbReference type="PANTHER" id="PTHR45527">
    <property type="entry name" value="NONRIBOSOMAL PEPTIDE SYNTHETASE"/>
    <property type="match status" value="1"/>
</dbReference>
<dbReference type="InterPro" id="IPR020845">
    <property type="entry name" value="AMP-binding_CS"/>
</dbReference>
<keyword evidence="9" id="KW-1185">Reference proteome</keyword>
<gene>
    <name evidence="8" type="ORF">C9E81_22525</name>
</gene>
<reference evidence="8 9" key="1">
    <citation type="submission" date="2018-07" db="EMBL/GenBank/DDBJ databases">
        <authorList>
            <person name="Zhang Y."/>
            <person name="Wang L."/>
            <person name="Ma S."/>
        </authorList>
    </citation>
    <scope>NUCLEOTIDE SEQUENCE [LARGE SCALE GENOMIC DNA]</scope>
    <source>
        <strain evidence="8 9">4-2</strain>
    </source>
</reference>
<dbReference type="PROSITE" id="PS00012">
    <property type="entry name" value="PHOSPHOPANTETHEINE"/>
    <property type="match status" value="1"/>
</dbReference>
<comment type="similarity">
    <text evidence="2">Belongs to the ATP-dependent AMP-binding enzyme family.</text>
</comment>
<evidence type="ECO:0000256" key="1">
    <source>
        <dbReference type="ARBA" id="ARBA00001957"/>
    </source>
</evidence>
<dbReference type="Gene3D" id="3.40.50.980">
    <property type="match status" value="4"/>
</dbReference>
<dbReference type="Gene3D" id="3.30.559.10">
    <property type="entry name" value="Chloramphenicol acetyltransferase-like domain"/>
    <property type="match status" value="3"/>
</dbReference>
<dbReference type="InterPro" id="IPR001242">
    <property type="entry name" value="Condensation_dom"/>
</dbReference>
<feature type="non-terminal residue" evidence="8">
    <location>
        <position position="2154"/>
    </location>
</feature>
<keyword evidence="3" id="KW-0596">Phosphopantetheine</keyword>
<dbReference type="GO" id="GO:0031177">
    <property type="term" value="F:phosphopantetheine binding"/>
    <property type="evidence" value="ECO:0007669"/>
    <property type="project" value="InterPro"/>
</dbReference>
<dbReference type="InterPro" id="IPR023213">
    <property type="entry name" value="CAT-like_dom_sf"/>
</dbReference>
<feature type="compositionally biased region" description="Low complexity" evidence="6">
    <location>
        <begin position="775"/>
        <end position="784"/>
    </location>
</feature>
<dbReference type="SMART" id="SM00823">
    <property type="entry name" value="PKS_PP"/>
    <property type="match status" value="1"/>
</dbReference>
<feature type="non-terminal residue" evidence="8">
    <location>
        <position position="1"/>
    </location>
</feature>
<dbReference type="Pfam" id="PF00668">
    <property type="entry name" value="Condensation"/>
    <property type="match status" value="3"/>
</dbReference>
<evidence type="ECO:0000256" key="3">
    <source>
        <dbReference type="ARBA" id="ARBA00022450"/>
    </source>
</evidence>
<name>A0A3M0LVF4_9RHOB</name>
<dbReference type="SUPFAM" id="SSF52777">
    <property type="entry name" value="CoA-dependent acyltransferases"/>
    <property type="match status" value="5"/>
</dbReference>
<dbReference type="InterPro" id="IPR010060">
    <property type="entry name" value="NRPS_synth"/>
</dbReference>
<dbReference type="Proteomes" id="UP000273516">
    <property type="component" value="Unassembled WGS sequence"/>
</dbReference>
<dbReference type="RefSeq" id="WP_122114590.1">
    <property type="nucleotide sequence ID" value="NZ_QOKZ01000028.1"/>
</dbReference>
<accession>A0A3M0LVF4</accession>
<dbReference type="InterPro" id="IPR045851">
    <property type="entry name" value="AMP-bd_C_sf"/>
</dbReference>
<dbReference type="InterPro" id="IPR006162">
    <property type="entry name" value="Ppantetheine_attach_site"/>
</dbReference>
<dbReference type="Pfam" id="PF00550">
    <property type="entry name" value="PP-binding"/>
    <property type="match status" value="1"/>
</dbReference>
<evidence type="ECO:0000256" key="2">
    <source>
        <dbReference type="ARBA" id="ARBA00006432"/>
    </source>
</evidence>
<dbReference type="NCBIfam" id="TIGR01733">
    <property type="entry name" value="AA-adenyl-dom"/>
    <property type="match status" value="1"/>
</dbReference>
<dbReference type="InterPro" id="IPR009081">
    <property type="entry name" value="PP-bd_ACP"/>
</dbReference>
<dbReference type="PANTHER" id="PTHR45527:SF1">
    <property type="entry name" value="FATTY ACID SYNTHASE"/>
    <property type="match status" value="1"/>
</dbReference>
<dbReference type="PROSITE" id="PS50075">
    <property type="entry name" value="CARRIER"/>
    <property type="match status" value="1"/>
</dbReference>
<dbReference type="InterPro" id="IPR036736">
    <property type="entry name" value="ACP-like_sf"/>
</dbReference>